<evidence type="ECO:0000313" key="1">
    <source>
        <dbReference type="EMBL" id="KKK99644.1"/>
    </source>
</evidence>
<gene>
    <name evidence="1" type="ORF">LCGC14_2630680</name>
</gene>
<dbReference type="AlphaFoldDB" id="A0A0F9CBC1"/>
<comment type="caution">
    <text evidence="1">The sequence shown here is derived from an EMBL/GenBank/DDBJ whole genome shotgun (WGS) entry which is preliminary data.</text>
</comment>
<accession>A0A0F9CBC1</accession>
<organism evidence="1">
    <name type="scientific">marine sediment metagenome</name>
    <dbReference type="NCBI Taxonomy" id="412755"/>
    <lineage>
        <taxon>unclassified sequences</taxon>
        <taxon>metagenomes</taxon>
        <taxon>ecological metagenomes</taxon>
    </lineage>
</organism>
<sequence>MKSFAGYRFLLGPEQLLLSPGRRVSSPAEYLGWHVSVITNRGGDPWDSPEPTKARVNHGRWIADCVWCGTGMLTRPEWGVAYCGECGARYY</sequence>
<reference evidence="1" key="1">
    <citation type="journal article" date="2015" name="Nature">
        <title>Complex archaea that bridge the gap between prokaryotes and eukaryotes.</title>
        <authorList>
            <person name="Spang A."/>
            <person name="Saw J.H."/>
            <person name="Jorgensen S.L."/>
            <person name="Zaremba-Niedzwiedzka K."/>
            <person name="Martijn J."/>
            <person name="Lind A.E."/>
            <person name="van Eijk R."/>
            <person name="Schleper C."/>
            <person name="Guy L."/>
            <person name="Ettema T.J."/>
        </authorList>
    </citation>
    <scope>NUCLEOTIDE SEQUENCE</scope>
</reference>
<dbReference type="EMBL" id="LAZR01045116">
    <property type="protein sequence ID" value="KKK99644.1"/>
    <property type="molecule type" value="Genomic_DNA"/>
</dbReference>
<proteinExistence type="predicted"/>
<protein>
    <submittedName>
        <fullName evidence="1">Uncharacterized protein</fullName>
    </submittedName>
</protein>
<name>A0A0F9CBC1_9ZZZZ</name>
<feature type="non-terminal residue" evidence="1">
    <location>
        <position position="91"/>
    </location>
</feature>